<proteinExistence type="predicted"/>
<name>A0ABR8ZE19_9FLAO</name>
<keyword evidence="2" id="KW-1185">Reference proteome</keyword>
<comment type="caution">
    <text evidence="1">The sequence shown here is derived from an EMBL/GenBank/DDBJ whole genome shotgun (WGS) entry which is preliminary data.</text>
</comment>
<organism evidence="1 2">
    <name type="scientific">Chryseobacterium caseinilyticum</name>
    <dbReference type="NCBI Taxonomy" id="2771428"/>
    <lineage>
        <taxon>Bacteria</taxon>
        <taxon>Pseudomonadati</taxon>
        <taxon>Bacteroidota</taxon>
        <taxon>Flavobacteriia</taxon>
        <taxon>Flavobacteriales</taxon>
        <taxon>Weeksellaceae</taxon>
        <taxon>Chryseobacterium group</taxon>
        <taxon>Chryseobacterium</taxon>
    </lineage>
</organism>
<evidence type="ECO:0000313" key="2">
    <source>
        <dbReference type="Proteomes" id="UP000637299"/>
    </source>
</evidence>
<protein>
    <submittedName>
        <fullName evidence="1">Uncharacterized protein</fullName>
    </submittedName>
</protein>
<sequence length="318" mass="36830">MMNNTINILTCTVLFLLTIASYSCSNKSNDNKLIIQNKTQIEKNKHITYAVHVNAKTPYELYLDDILIDRFYENNMNRSTDLNTYLLNNGTHKLKIRYLPLSDSQDGLLDPKDIIFNKDSRWHIYFVSLNKDPEAPLGYTNEIDYGSSALNIITPPKKVPFWEQEWDLEIKDLPYKLKGWSESEDLSKVNQDELKKEVVAFFEEQRLLLNEGKVDEYLQLGLKKDQELIVATYGEDLEYYNSQERKKNILRAKGDMLPLENYTLELFANGRLATLIIASGQYKNWSALLSKSEKGRVSGWGILVHKPKGSSQFEIIRK</sequence>
<reference evidence="1 2" key="1">
    <citation type="submission" date="2020-09" db="EMBL/GenBank/DDBJ databases">
        <title>Genome seq and assembly of Chryseobacterium sp.</title>
        <authorList>
            <person name="Chhetri G."/>
        </authorList>
    </citation>
    <scope>NUCLEOTIDE SEQUENCE [LARGE SCALE GENOMIC DNA]</scope>
    <source>
        <strain evidence="1 2">GCR10</strain>
    </source>
</reference>
<dbReference type="EMBL" id="JACYFS010000003">
    <property type="protein sequence ID" value="MBD8083098.1"/>
    <property type="molecule type" value="Genomic_DNA"/>
</dbReference>
<gene>
    <name evidence="1" type="ORF">IC610_11805</name>
</gene>
<dbReference type="Proteomes" id="UP000637299">
    <property type="component" value="Unassembled WGS sequence"/>
</dbReference>
<accession>A0ABR8ZE19</accession>
<evidence type="ECO:0000313" key="1">
    <source>
        <dbReference type="EMBL" id="MBD8083098.1"/>
    </source>
</evidence>